<reference evidence="1" key="3">
    <citation type="submission" date="2021-05" db="UniProtKB">
        <authorList>
            <consortium name="EnsemblPlants"/>
        </authorList>
    </citation>
    <scope>IDENTIFICATION</scope>
    <source>
        <strain evidence="1">cv. B73</strain>
    </source>
</reference>
<keyword evidence="2" id="KW-1185">Reference proteome</keyword>
<evidence type="ECO:0000313" key="1">
    <source>
        <dbReference type="EnsemblPlants" id="Zm00001eb308500_P001"/>
    </source>
</evidence>
<dbReference type="EnsemblPlants" id="Zm00001eb308500_T001">
    <property type="protein sequence ID" value="Zm00001eb308500_P001"/>
    <property type="gene ID" value="Zm00001eb308500"/>
</dbReference>
<dbReference type="Proteomes" id="UP000007305">
    <property type="component" value="Chromosome 7"/>
</dbReference>
<dbReference type="AlphaFoldDB" id="A0A804QA28"/>
<evidence type="ECO:0000313" key="2">
    <source>
        <dbReference type="Proteomes" id="UP000007305"/>
    </source>
</evidence>
<dbReference type="InParanoid" id="A0A804QA28"/>
<sequence>MEATGPGLFPNKPTLPTGPRKWGPLLLAAPLPPSPSSLLLDSLLLHLTAAALALAPVLRWSHQTPPPPHSFLSPAAQALVLAISSHPLPTLAAFLATRRDKLLRADITSLLKAMDLSGH</sequence>
<name>A0A804QA28_MAIZE</name>
<reference evidence="1" key="2">
    <citation type="submission" date="2019-07" db="EMBL/GenBank/DDBJ databases">
        <authorList>
            <person name="Seetharam A."/>
            <person name="Woodhouse M."/>
            <person name="Cannon E."/>
        </authorList>
    </citation>
    <scope>NUCLEOTIDE SEQUENCE [LARGE SCALE GENOMIC DNA]</scope>
    <source>
        <strain evidence="1">cv. B73</strain>
    </source>
</reference>
<proteinExistence type="predicted"/>
<accession>A0A804QA28</accession>
<reference evidence="2" key="1">
    <citation type="submission" date="2015-12" db="EMBL/GenBank/DDBJ databases">
        <title>Update maize B73 reference genome by single molecule sequencing technologies.</title>
        <authorList>
            <consortium name="Maize Genome Sequencing Project"/>
            <person name="Ware D."/>
        </authorList>
    </citation>
    <scope>NUCLEOTIDE SEQUENCE [LARGE SCALE GENOMIC DNA]</scope>
    <source>
        <strain evidence="2">cv. B73</strain>
    </source>
</reference>
<protein>
    <submittedName>
        <fullName evidence="1">Uncharacterized protein</fullName>
    </submittedName>
</protein>
<organism evidence="1 2">
    <name type="scientific">Zea mays</name>
    <name type="common">Maize</name>
    <dbReference type="NCBI Taxonomy" id="4577"/>
    <lineage>
        <taxon>Eukaryota</taxon>
        <taxon>Viridiplantae</taxon>
        <taxon>Streptophyta</taxon>
        <taxon>Embryophyta</taxon>
        <taxon>Tracheophyta</taxon>
        <taxon>Spermatophyta</taxon>
        <taxon>Magnoliopsida</taxon>
        <taxon>Liliopsida</taxon>
        <taxon>Poales</taxon>
        <taxon>Poaceae</taxon>
        <taxon>PACMAD clade</taxon>
        <taxon>Panicoideae</taxon>
        <taxon>Andropogonodae</taxon>
        <taxon>Andropogoneae</taxon>
        <taxon>Tripsacinae</taxon>
        <taxon>Zea</taxon>
    </lineage>
</organism>
<dbReference type="Gramene" id="Zm00001eb308500_T001">
    <property type="protein sequence ID" value="Zm00001eb308500_P001"/>
    <property type="gene ID" value="Zm00001eb308500"/>
</dbReference>